<dbReference type="SUPFAM" id="SSF101546">
    <property type="entry name" value="ASF1-like"/>
    <property type="match status" value="1"/>
</dbReference>
<gene>
    <name evidence="8" type="primary">ABSGL_01112.1 scaffold 1223</name>
</gene>
<comment type="subcellular location">
    <subcellularLocation>
        <location evidence="1">Nucleus</location>
    </subcellularLocation>
</comment>
<dbReference type="GO" id="GO:0005634">
    <property type="term" value="C:nucleus"/>
    <property type="evidence" value="ECO:0007669"/>
    <property type="project" value="UniProtKB-SubCell"/>
</dbReference>
<name>A0A168KZV1_ABSGL</name>
<evidence type="ECO:0000313" key="8">
    <source>
        <dbReference type="EMBL" id="SAL95771.1"/>
    </source>
</evidence>
<dbReference type="GO" id="GO:0042393">
    <property type="term" value="F:histone binding"/>
    <property type="evidence" value="ECO:0007669"/>
    <property type="project" value="TreeGrafter"/>
</dbReference>
<evidence type="ECO:0000256" key="1">
    <source>
        <dbReference type="ARBA" id="ARBA00004123"/>
    </source>
</evidence>
<dbReference type="GO" id="GO:0006335">
    <property type="term" value="P:DNA replication-dependent chromatin assembly"/>
    <property type="evidence" value="ECO:0007669"/>
    <property type="project" value="TreeGrafter"/>
</dbReference>
<dbReference type="OMA" id="DYADQEM"/>
<keyword evidence="5" id="KW-0143">Chaperone</keyword>
<evidence type="ECO:0000313" key="9">
    <source>
        <dbReference type="Proteomes" id="UP000078561"/>
    </source>
</evidence>
<evidence type="ECO:0000256" key="4">
    <source>
        <dbReference type="ARBA" id="ARBA00023163"/>
    </source>
</evidence>
<evidence type="ECO:0000256" key="3">
    <source>
        <dbReference type="ARBA" id="ARBA00023015"/>
    </source>
</evidence>
<evidence type="ECO:0000256" key="2">
    <source>
        <dbReference type="ARBA" id="ARBA00006051"/>
    </source>
</evidence>
<dbReference type="Proteomes" id="UP000078561">
    <property type="component" value="Unassembled WGS sequence"/>
</dbReference>
<dbReference type="PANTHER" id="PTHR12040">
    <property type="entry name" value="ANTI-SILENCING PROTEIN 1"/>
    <property type="match status" value="1"/>
</dbReference>
<keyword evidence="4" id="KW-0804">Transcription</keyword>
<keyword evidence="9" id="KW-1185">Reference proteome</keyword>
<dbReference type="PANTHER" id="PTHR12040:SF0">
    <property type="entry name" value="HISTONE CHAPERONE ASF1"/>
    <property type="match status" value="1"/>
</dbReference>
<dbReference type="Gene3D" id="2.60.40.1490">
    <property type="entry name" value="Histone chaperone ASF1-like"/>
    <property type="match status" value="1"/>
</dbReference>
<dbReference type="InterPro" id="IPR036747">
    <property type="entry name" value="ASF1-like_sf"/>
</dbReference>
<dbReference type="FunCoup" id="A0A168KZV1">
    <property type="interactions" value="633"/>
</dbReference>
<comment type="similarity">
    <text evidence="2">Belongs to the ASF1 family.</text>
</comment>
<evidence type="ECO:0000256" key="6">
    <source>
        <dbReference type="ARBA" id="ARBA00023242"/>
    </source>
</evidence>
<dbReference type="AlphaFoldDB" id="A0A168KZV1"/>
<dbReference type="OrthoDB" id="29755at2759"/>
<protein>
    <recommendedName>
        <fullName evidence="7">Anti-silencing function protein 1</fullName>
    </recommendedName>
</protein>
<sequence>MSLVNIINVKVLDNPTHFNNNFNFQITFECNAELKDDLEWRMIYVGSAENPQEDQVLDSIMVGPVPVGVNSFVFSVSDTLTINEAHGTDLFLSWQAPAPKLNLLPQSDLLEVTVVLLSCLYHEKEFVRIGYYVNNEYTDEELRENPPAQVNVEKLQRNILADKPKVTRYNINWTGENEVQQAQPADQDMMVQ</sequence>
<dbReference type="GO" id="GO:0000785">
    <property type="term" value="C:chromatin"/>
    <property type="evidence" value="ECO:0007669"/>
    <property type="project" value="TreeGrafter"/>
</dbReference>
<dbReference type="STRING" id="4829.A0A168KZV1"/>
<dbReference type="InParanoid" id="A0A168KZV1"/>
<evidence type="ECO:0000256" key="7">
    <source>
        <dbReference type="ARBA" id="ARBA00032776"/>
    </source>
</evidence>
<keyword evidence="6" id="KW-0539">Nucleus</keyword>
<organism evidence="8">
    <name type="scientific">Absidia glauca</name>
    <name type="common">Pin mould</name>
    <dbReference type="NCBI Taxonomy" id="4829"/>
    <lineage>
        <taxon>Eukaryota</taxon>
        <taxon>Fungi</taxon>
        <taxon>Fungi incertae sedis</taxon>
        <taxon>Mucoromycota</taxon>
        <taxon>Mucoromycotina</taxon>
        <taxon>Mucoromycetes</taxon>
        <taxon>Mucorales</taxon>
        <taxon>Cunninghamellaceae</taxon>
        <taxon>Absidia</taxon>
    </lineage>
</organism>
<dbReference type="InterPro" id="IPR006818">
    <property type="entry name" value="ASF1-like"/>
</dbReference>
<reference evidence="8" key="1">
    <citation type="submission" date="2016-04" db="EMBL/GenBank/DDBJ databases">
        <authorList>
            <person name="Evans L.H."/>
            <person name="Alamgir A."/>
            <person name="Owens N."/>
            <person name="Weber N.D."/>
            <person name="Virtaneva K."/>
            <person name="Barbian K."/>
            <person name="Babar A."/>
            <person name="Rosenke K."/>
        </authorList>
    </citation>
    <scope>NUCLEOTIDE SEQUENCE [LARGE SCALE GENOMIC DNA]</scope>
    <source>
        <strain evidence="8">CBS 101.48</strain>
    </source>
</reference>
<proteinExistence type="inferred from homology"/>
<keyword evidence="3" id="KW-0805">Transcription regulation</keyword>
<dbReference type="Pfam" id="PF04729">
    <property type="entry name" value="ASF1_hist_chap"/>
    <property type="match status" value="2"/>
</dbReference>
<dbReference type="EMBL" id="LT550481">
    <property type="protein sequence ID" value="SAL95771.1"/>
    <property type="molecule type" value="Genomic_DNA"/>
</dbReference>
<accession>A0A168KZV1</accession>
<evidence type="ECO:0000256" key="5">
    <source>
        <dbReference type="ARBA" id="ARBA00023186"/>
    </source>
</evidence>